<keyword evidence="1" id="KW-0547">Nucleotide-binding</keyword>
<evidence type="ECO:0000256" key="2">
    <source>
        <dbReference type="ARBA" id="ARBA00023134"/>
    </source>
</evidence>
<dbReference type="PANTHER" id="PTHR11702:SF31">
    <property type="entry name" value="MITOCHONDRIAL RIBOSOME-ASSOCIATED GTPASE 2"/>
    <property type="match status" value="1"/>
</dbReference>
<dbReference type="InterPro" id="IPR045086">
    <property type="entry name" value="OBG_GTPase"/>
</dbReference>
<name>A0A382RWN3_9ZZZZ</name>
<protein>
    <recommendedName>
        <fullName evidence="3">Obg domain-containing protein</fullName>
    </recommendedName>
</protein>
<proteinExistence type="predicted"/>
<keyword evidence="2" id="KW-0342">GTP-binding</keyword>
<dbReference type="GO" id="GO:0003924">
    <property type="term" value="F:GTPase activity"/>
    <property type="evidence" value="ECO:0007669"/>
    <property type="project" value="InterPro"/>
</dbReference>
<dbReference type="Gene3D" id="2.70.210.12">
    <property type="entry name" value="GTP1/OBG domain"/>
    <property type="match status" value="1"/>
</dbReference>
<dbReference type="EMBL" id="UINC01124614">
    <property type="protein sequence ID" value="SVD01880.1"/>
    <property type="molecule type" value="Genomic_DNA"/>
</dbReference>
<evidence type="ECO:0000313" key="4">
    <source>
        <dbReference type="EMBL" id="SVD01880.1"/>
    </source>
</evidence>
<accession>A0A382RWN3</accession>
<feature type="non-terminal residue" evidence="4">
    <location>
        <position position="133"/>
    </location>
</feature>
<dbReference type="SUPFAM" id="SSF82051">
    <property type="entry name" value="Obg GTP-binding protein N-terminal domain"/>
    <property type="match status" value="1"/>
</dbReference>
<dbReference type="PANTHER" id="PTHR11702">
    <property type="entry name" value="DEVELOPMENTALLY REGULATED GTP-BINDING PROTEIN-RELATED"/>
    <property type="match status" value="1"/>
</dbReference>
<dbReference type="Pfam" id="PF01018">
    <property type="entry name" value="GTP1_OBG"/>
    <property type="match status" value="1"/>
</dbReference>
<evidence type="ECO:0000256" key="1">
    <source>
        <dbReference type="ARBA" id="ARBA00022741"/>
    </source>
</evidence>
<evidence type="ECO:0000259" key="3">
    <source>
        <dbReference type="PROSITE" id="PS51883"/>
    </source>
</evidence>
<gene>
    <name evidence="4" type="ORF">METZ01_LOCUS354734</name>
</gene>
<sequence>MFIDEVTVTVKSGAGGNGCMSFRREKFIPHGGPDGGDGGDGGGIILRSDANLATLVDYRYKSRIEAGRGGHGKGKDLTGARGGAAILRVPPGTVVRDDETGEFLADLVGPDEKLVLLKGGRGGRGNARFATST</sequence>
<dbReference type="GO" id="GO:0005525">
    <property type="term" value="F:GTP binding"/>
    <property type="evidence" value="ECO:0007669"/>
    <property type="project" value="UniProtKB-KW"/>
</dbReference>
<reference evidence="4" key="1">
    <citation type="submission" date="2018-05" db="EMBL/GenBank/DDBJ databases">
        <authorList>
            <person name="Lanie J.A."/>
            <person name="Ng W.-L."/>
            <person name="Kazmierczak K.M."/>
            <person name="Andrzejewski T.M."/>
            <person name="Davidsen T.M."/>
            <person name="Wayne K.J."/>
            <person name="Tettelin H."/>
            <person name="Glass J.I."/>
            <person name="Rusch D."/>
            <person name="Podicherti R."/>
            <person name="Tsui H.-C.T."/>
            <person name="Winkler M.E."/>
        </authorList>
    </citation>
    <scope>NUCLEOTIDE SEQUENCE</scope>
</reference>
<dbReference type="AlphaFoldDB" id="A0A382RWN3"/>
<organism evidence="4">
    <name type="scientific">marine metagenome</name>
    <dbReference type="NCBI Taxonomy" id="408172"/>
    <lineage>
        <taxon>unclassified sequences</taxon>
        <taxon>metagenomes</taxon>
        <taxon>ecological metagenomes</taxon>
    </lineage>
</organism>
<dbReference type="FunFam" id="2.70.210.12:FF:000001">
    <property type="entry name" value="GTPase Obg"/>
    <property type="match status" value="1"/>
</dbReference>
<dbReference type="InterPro" id="IPR036726">
    <property type="entry name" value="GTP1_OBG_dom_sf"/>
</dbReference>
<dbReference type="InterPro" id="IPR006169">
    <property type="entry name" value="GTP1_OBG_dom"/>
</dbReference>
<dbReference type="PROSITE" id="PS51883">
    <property type="entry name" value="OBG"/>
    <property type="match status" value="1"/>
</dbReference>
<feature type="domain" description="Obg" evidence="3">
    <location>
        <begin position="1"/>
        <end position="133"/>
    </location>
</feature>